<evidence type="ECO:0000259" key="6">
    <source>
        <dbReference type="SMART" id="SM00382"/>
    </source>
</evidence>
<feature type="region of interest" description="Disordered" evidence="5">
    <location>
        <begin position="159"/>
        <end position="230"/>
    </location>
</feature>
<keyword evidence="2" id="KW-0547">Nucleotide-binding</keyword>
<feature type="compositionally biased region" description="Basic residues" evidence="5">
    <location>
        <begin position="282"/>
        <end position="292"/>
    </location>
</feature>
<reference evidence="7 8" key="1">
    <citation type="submission" date="2020-05" db="EMBL/GenBank/DDBJ databases">
        <title>Vigna angularis (adzuki bean) Var. LongXiaoDou No. 4 denovo assembly.</title>
        <authorList>
            <person name="Xiang H."/>
        </authorList>
    </citation>
    <scope>NUCLEOTIDE SEQUENCE [LARGE SCALE GENOMIC DNA]</scope>
    <source>
        <tissue evidence="7">Leaf</tissue>
    </source>
</reference>
<dbReference type="GO" id="GO:0006334">
    <property type="term" value="P:nucleosome assembly"/>
    <property type="evidence" value="ECO:0007669"/>
    <property type="project" value="TreeGrafter"/>
</dbReference>
<dbReference type="Gene3D" id="3.40.50.300">
    <property type="entry name" value="P-loop containing nucleotide triphosphate hydrolases"/>
    <property type="match status" value="1"/>
</dbReference>
<dbReference type="InterPro" id="IPR045199">
    <property type="entry name" value="ATAD2-like"/>
</dbReference>
<feature type="compositionally biased region" description="Basic and acidic residues" evidence="5">
    <location>
        <begin position="396"/>
        <end position="413"/>
    </location>
</feature>
<dbReference type="GO" id="GO:0045815">
    <property type="term" value="P:transcription initiation-coupled chromatin remodeling"/>
    <property type="evidence" value="ECO:0007669"/>
    <property type="project" value="TreeGrafter"/>
</dbReference>
<dbReference type="InterPro" id="IPR003959">
    <property type="entry name" value="ATPase_AAA_core"/>
</dbReference>
<evidence type="ECO:0000256" key="2">
    <source>
        <dbReference type="ARBA" id="ARBA00022741"/>
    </source>
</evidence>
<dbReference type="Pfam" id="PF17862">
    <property type="entry name" value="AAA_lid_3"/>
    <property type="match status" value="1"/>
</dbReference>
<evidence type="ECO:0000256" key="5">
    <source>
        <dbReference type="SAM" id="MobiDB-lite"/>
    </source>
</evidence>
<evidence type="ECO:0000256" key="3">
    <source>
        <dbReference type="ARBA" id="ARBA00022840"/>
    </source>
</evidence>
<evidence type="ECO:0000256" key="4">
    <source>
        <dbReference type="ARBA" id="ARBA00023117"/>
    </source>
</evidence>
<feature type="compositionally biased region" description="Basic and acidic residues" evidence="5">
    <location>
        <begin position="293"/>
        <end position="304"/>
    </location>
</feature>
<dbReference type="PANTHER" id="PTHR23069:SF7">
    <property type="entry name" value="P-LOOP CONTAINING NUCLEOSIDE TRIPHOSPHATE HYDROLASES SUPERFAMILY PROTEIN"/>
    <property type="match status" value="1"/>
</dbReference>
<dbReference type="InterPro" id="IPR041569">
    <property type="entry name" value="AAA_lid_3"/>
</dbReference>
<dbReference type="EMBL" id="JABFOF010000011">
    <property type="protein sequence ID" value="KAG2371991.1"/>
    <property type="molecule type" value="Genomic_DNA"/>
</dbReference>
<dbReference type="Pfam" id="PF00004">
    <property type="entry name" value="AAA"/>
    <property type="match status" value="1"/>
</dbReference>
<feature type="compositionally biased region" description="Basic and acidic residues" evidence="5">
    <location>
        <begin position="256"/>
        <end position="274"/>
    </location>
</feature>
<comment type="similarity">
    <text evidence="1">Belongs to the AAA ATPase family.</text>
</comment>
<feature type="compositionally biased region" description="Acidic residues" evidence="5">
    <location>
        <begin position="322"/>
        <end position="341"/>
    </location>
</feature>
<dbReference type="GO" id="GO:0003682">
    <property type="term" value="F:chromatin binding"/>
    <property type="evidence" value="ECO:0007669"/>
    <property type="project" value="TreeGrafter"/>
</dbReference>
<protein>
    <submittedName>
        <fullName evidence="7">ATPase family AAA domain-containing protein</fullName>
    </submittedName>
</protein>
<dbReference type="PROSITE" id="PS00674">
    <property type="entry name" value="AAA"/>
    <property type="match status" value="1"/>
</dbReference>
<dbReference type="Gene3D" id="1.10.8.60">
    <property type="match status" value="1"/>
</dbReference>
<feature type="compositionally biased region" description="Basic and acidic residues" evidence="5">
    <location>
        <begin position="372"/>
        <end position="387"/>
    </location>
</feature>
<sequence length="1918" mass="213115">MVGYGGWVKKTNFREGSTEKTKRLWEPQIPETQSSLENGEQALIEPKPRPRRCVADSISRVSVSLSPPWTNCGKRCNGHGFLPNRSTFEHPIGRRRQSANAHLLVSERAKNFSVWRFLRFLVMRSSPSSLGSSSRSGLRLRKKHKRLDAICEEEYTRNHGELNDDNDGLNPDAGVRRSSRVRRAPVLLDASPAPPKKRRRLRKGGFDRGGESPMSLGRENRGSGGSWSSRLRSRVGNVSFRVKEEGESPRGKRKLFEGVVGKKGDDEVGKKEELEGLMPKVVKSKRPGRIKATKHDEGHEDDVSHGSLEGSKSQEVVLLSSSDEESDSESETELSGEDQMYESDGNAPSMVGNEDGDQMTDSDGSAPLMVENEERNLSNDLQMKECGDDIESSSQVEREEKVDYQLEGGKESESVGNAAEQVDNEGFVGKEVDDGENFLKDANVDKEDDVNENVLKGVSAGRNDELKHASNDKRGHLRIKEGRRCGLCGGGSDGKPPKRLAHDNGESENEAYSGSSSSEETNYDIWDGFDDEPGWLGRLLGPINDYHGITRIWVHLHCAVWSPEPCARASGCIFDHRKFLIACTDHRHLFQSRGSKYLARIKKLKARKMMWEIRKRSNEACRKDIGDEERWLENCGEDEEFLKRENKRLQRDLLRIAPVYIGGSDSACENSFQGWESVAGLRDVIRCMKEVVILPLLYPELFDNLGLTPPRGVLLHGHPGTGKTLVVRALIGACARGDKRIAYFARKGADCLGKYVGDAERQLRLLFQVAEKCQPSIIFFDEIDGLAPLRTRQQDQTHSSVVSTLLALMDGLKSRGSVVVIGATNRPESVDPALRRPGRFDREIYFPLPSIEDRASILSLHTQKWPKPITGSLLEWIARKTPGFAGADLQALCTQAAINALKRNFPLQEVLSLAAQEKHSGSKPIPLPSFAVEERDWLEAVFSSPLPCSRRDAGNAANDVVCSPLPIQLTPCLLQPLCTLLVSLHLDERLWLPLPILKAVTVIKDATISALEKKKKPFDHWWLHMDEFLHEYNTVHELKRHLTCSGILSEVDGIFGSNDTVGDTNDSKLRLESPSRNHLGMRSGLFALTNKAGFRILISGDPRSGQRHLASCLLHCFIGNIEIQKIDMATILQEGHGEVVQGIAQILMKCASRQSCVVFLPKIDLWALEKHFQISERTDSCLKRGKSYFTPNQVVVKEREINNEKNSTEMANGQAITKASFAWMSFVEQVESIGVSTSLMILATSEVPYKELPCKVREFFKSYQSRDSQSTPLEHTVPRFSVQIDGNFDHDMLINLSALELLRNVVKQLVQLIHQRSHAHTGSQKGHRTCESIEICQKKVCQRKDGSDKKSEIQLESFTKVSPTPTSKSLKGKSTLLLAISTLGYQILLYPHFAELCWVTSKLKEGPCADVSGPWRGWPFNSCIIRPNNSHDKVVVSCNSGSIKSREASGLVRGLIAVGLSAYRGVYRSVREVSLDVRKVLEVLIEKINTKIQAGKDRYQYFRILSQVAYLEDMVNNWAYSLLSLEQDSHEHTTKVTPASGGLLNSHHISEKRQAEGEDCHVSVAGDGHDLKTLEESHNGIPAEMAGCIASNQNGNLDIDCDDGNASSEGSLQNHYFSEKHINNSAGAAMIANQPLYPATSQENGTLLVQHESLTARNNEEVREKLGISNNFSKSMGTQTVVLSANGVHTTLEPEKQNIEIGNGPVSDQPLIVSSSSQDTGATLSDIKSDKHDNAPDNDASSSNGSVPAESGVICLYQCCPACLHSLYHLTKKMLLKEWGMNGDQWSIEDVHDAVATLSVDLISAVRKSFVAEDFNASLNKTSRHENHETSLDCWNQRTCNAENQGKDLVPVECIFHSASEHATAIEDKALNDLKFLFRDGVLVHMDPDKDVSVHCKFQNLCLCSLRELIIMTKRPFD</sequence>
<proteinExistence type="inferred from homology"/>
<dbReference type="FunFam" id="1.10.8.60:FF:000084">
    <property type="entry name" value="p-loop containing nucleoside triphosphate hydrolase superfamily protein"/>
    <property type="match status" value="1"/>
</dbReference>
<dbReference type="InterPro" id="IPR027417">
    <property type="entry name" value="P-loop_NTPase"/>
</dbReference>
<dbReference type="GO" id="GO:0016887">
    <property type="term" value="F:ATP hydrolysis activity"/>
    <property type="evidence" value="ECO:0007669"/>
    <property type="project" value="InterPro"/>
</dbReference>
<feature type="region of interest" description="Disordered" evidence="5">
    <location>
        <begin position="256"/>
        <end position="434"/>
    </location>
</feature>
<comment type="caution">
    <text evidence="7">The sequence shown here is derived from an EMBL/GenBank/DDBJ whole genome shotgun (WGS) entry which is preliminary data.</text>
</comment>
<dbReference type="InterPro" id="IPR003960">
    <property type="entry name" value="ATPase_AAA_CS"/>
</dbReference>
<evidence type="ECO:0000313" key="8">
    <source>
        <dbReference type="Proteomes" id="UP000743370"/>
    </source>
</evidence>
<feature type="compositionally biased region" description="Polar residues" evidence="5">
    <location>
        <begin position="1712"/>
        <end position="1723"/>
    </location>
</feature>
<dbReference type="SUPFAM" id="SSF52540">
    <property type="entry name" value="P-loop containing nucleoside triphosphate hydrolases"/>
    <property type="match status" value="1"/>
</dbReference>
<feature type="compositionally biased region" description="Low complexity" evidence="5">
    <location>
        <begin position="510"/>
        <end position="520"/>
    </location>
</feature>
<dbReference type="GO" id="GO:0005634">
    <property type="term" value="C:nucleus"/>
    <property type="evidence" value="ECO:0007669"/>
    <property type="project" value="TreeGrafter"/>
</dbReference>
<dbReference type="GO" id="GO:0005524">
    <property type="term" value="F:ATP binding"/>
    <property type="evidence" value="ECO:0007669"/>
    <property type="project" value="UniProtKB-KW"/>
</dbReference>
<organism evidence="7 8">
    <name type="scientific">Phaseolus angularis</name>
    <name type="common">Azuki bean</name>
    <name type="synonym">Vigna angularis</name>
    <dbReference type="NCBI Taxonomy" id="3914"/>
    <lineage>
        <taxon>Eukaryota</taxon>
        <taxon>Viridiplantae</taxon>
        <taxon>Streptophyta</taxon>
        <taxon>Embryophyta</taxon>
        <taxon>Tracheophyta</taxon>
        <taxon>Spermatophyta</taxon>
        <taxon>Magnoliopsida</taxon>
        <taxon>eudicotyledons</taxon>
        <taxon>Gunneridae</taxon>
        <taxon>Pentapetalae</taxon>
        <taxon>rosids</taxon>
        <taxon>fabids</taxon>
        <taxon>Fabales</taxon>
        <taxon>Fabaceae</taxon>
        <taxon>Papilionoideae</taxon>
        <taxon>50 kb inversion clade</taxon>
        <taxon>NPAAA clade</taxon>
        <taxon>indigoferoid/millettioid clade</taxon>
        <taxon>Phaseoleae</taxon>
        <taxon>Vigna</taxon>
    </lineage>
</organism>
<keyword evidence="4" id="KW-0103">Bromodomain</keyword>
<dbReference type="PANTHER" id="PTHR23069">
    <property type="entry name" value="AAA DOMAIN-CONTAINING"/>
    <property type="match status" value="1"/>
</dbReference>
<dbReference type="SMART" id="SM00382">
    <property type="entry name" value="AAA"/>
    <property type="match status" value="1"/>
</dbReference>
<feature type="domain" description="AAA+ ATPase" evidence="6">
    <location>
        <begin position="709"/>
        <end position="850"/>
    </location>
</feature>
<keyword evidence="3" id="KW-0067">ATP-binding</keyword>
<evidence type="ECO:0000256" key="1">
    <source>
        <dbReference type="ARBA" id="ARBA00006914"/>
    </source>
</evidence>
<feature type="region of interest" description="Disordered" evidence="5">
    <location>
        <begin position="1694"/>
        <end position="1745"/>
    </location>
</feature>
<dbReference type="Proteomes" id="UP000743370">
    <property type="component" value="Unassembled WGS sequence"/>
</dbReference>
<dbReference type="GO" id="GO:0006337">
    <property type="term" value="P:nucleosome disassembly"/>
    <property type="evidence" value="ECO:0007669"/>
    <property type="project" value="TreeGrafter"/>
</dbReference>
<gene>
    <name evidence="7" type="ORF">HKW66_Vig0241120</name>
</gene>
<evidence type="ECO:0000313" key="7">
    <source>
        <dbReference type="EMBL" id="KAG2371991.1"/>
    </source>
</evidence>
<dbReference type="FunFam" id="3.40.50.300:FF:000061">
    <property type="entry name" value="ATPase family, AAA domain-containing 2"/>
    <property type="match status" value="1"/>
</dbReference>
<dbReference type="GO" id="GO:0042393">
    <property type="term" value="F:histone binding"/>
    <property type="evidence" value="ECO:0007669"/>
    <property type="project" value="TreeGrafter"/>
</dbReference>
<accession>A0A8T0JIB2</accession>
<dbReference type="InterPro" id="IPR003593">
    <property type="entry name" value="AAA+_ATPase"/>
</dbReference>
<name>A0A8T0JIB2_PHAAN</name>
<feature type="region of interest" description="Disordered" evidence="5">
    <location>
        <begin position="488"/>
        <end position="520"/>
    </location>
</feature>